<comment type="subcellular location">
    <subcellularLocation>
        <location evidence="2 17">Mitochondrion membrane</location>
        <topology evidence="2 17">Multi-pass membrane protein</topology>
    </subcellularLocation>
</comment>
<comment type="similarity">
    <text evidence="3 17">Belongs to the complex I subunit 4 family.</text>
</comment>
<feature type="transmembrane region" description="Helical" evidence="17">
    <location>
        <begin position="7"/>
        <end position="36"/>
    </location>
</feature>
<dbReference type="Pfam" id="PF00361">
    <property type="entry name" value="Proton_antipo_M"/>
    <property type="match status" value="1"/>
</dbReference>
<feature type="transmembrane region" description="Helical" evidence="17">
    <location>
        <begin position="417"/>
        <end position="440"/>
    </location>
</feature>
<dbReference type="GO" id="GO:0031966">
    <property type="term" value="C:mitochondrial membrane"/>
    <property type="evidence" value="ECO:0007669"/>
    <property type="project" value="UniProtKB-SubCell"/>
</dbReference>
<keyword evidence="14 17" id="KW-0496">Mitochondrion</keyword>
<sequence>MMLSLMLSLLIGVSLSIFWSESLIFLMLVAVINFIWSCDYSVTKVSSLFELDNISWSLSILSIWIVILSIFASVSINMENHSNNLFIFVSMVLLIALLCSFSFSNYLLFYLSFETSLIPVFVLILGWGYQPERTQAGIYMLFYTVLASLPLLVMMLGLKYMSGSDYMFMWLVWSVGSVLHYYFFLAAFLVKFPMYMVHLWLPKAHVEAPVAGSMLLAGILLKLGGYGMLRILPLLGGISMMLISILVSLSLWGGAVVSVNCLRLMDMKSLIACSSVVHMSGCIGALAIMSDWGMGGAVILMVGHGLCSSGLFYLTYVVYTRTSSRSMLVSKGLLNIMPSMSLWWFLLLSVNMAAPPSMNLLGELSIIMSLVSWSYFSMLMLGIMSFFSAAYSLYLYSLSQHGQYLFAKGGFHSGNMIEYLILVLHWGPVNLLLINMFYVYN</sequence>
<name>A0A172QHC4_9CRUS</name>
<evidence type="ECO:0000259" key="19">
    <source>
        <dbReference type="Pfam" id="PF01059"/>
    </source>
</evidence>
<evidence type="ECO:0000259" key="18">
    <source>
        <dbReference type="Pfam" id="PF00361"/>
    </source>
</evidence>
<dbReference type="GO" id="GO:0015990">
    <property type="term" value="P:electron transport coupled proton transport"/>
    <property type="evidence" value="ECO:0007669"/>
    <property type="project" value="TreeGrafter"/>
</dbReference>
<feature type="transmembrane region" description="Helical" evidence="17">
    <location>
        <begin position="167"/>
        <end position="190"/>
    </location>
</feature>
<feature type="transmembrane region" description="Helical" evidence="17">
    <location>
        <begin position="373"/>
        <end position="396"/>
    </location>
</feature>
<evidence type="ECO:0000256" key="8">
    <source>
        <dbReference type="ARBA" id="ARBA00022692"/>
    </source>
</evidence>
<evidence type="ECO:0000256" key="17">
    <source>
        <dbReference type="RuleBase" id="RU003297"/>
    </source>
</evidence>
<evidence type="ECO:0000256" key="16">
    <source>
        <dbReference type="ARBA" id="ARBA00049551"/>
    </source>
</evidence>
<feature type="transmembrane region" description="Helical" evidence="17">
    <location>
        <begin position="85"/>
        <end position="103"/>
    </location>
</feature>
<keyword evidence="8 17" id="KW-0812">Transmembrane</keyword>
<dbReference type="InterPro" id="IPR000260">
    <property type="entry name" value="NADH4_N"/>
</dbReference>
<dbReference type="GO" id="GO:0008137">
    <property type="term" value="F:NADH dehydrogenase (ubiquinone) activity"/>
    <property type="evidence" value="ECO:0007669"/>
    <property type="project" value="UniProtKB-UniRule"/>
</dbReference>
<organism evidence="20">
    <name type="scientific">Stygobromus indentatus</name>
    <dbReference type="NCBI Taxonomy" id="1678292"/>
    <lineage>
        <taxon>Eukaryota</taxon>
        <taxon>Metazoa</taxon>
        <taxon>Ecdysozoa</taxon>
        <taxon>Arthropoda</taxon>
        <taxon>Crustacea</taxon>
        <taxon>Multicrustacea</taxon>
        <taxon>Malacostraca</taxon>
        <taxon>Eumalacostraca</taxon>
        <taxon>Peracarida</taxon>
        <taxon>Amphipoda</taxon>
        <taxon>Senticaudata</taxon>
        <taxon>Gammarida</taxon>
        <taxon>Crangonyctidira</taxon>
        <taxon>Crangonyctoidea</taxon>
        <taxon>Crangonyctidae</taxon>
        <taxon>Stygobromus</taxon>
    </lineage>
</organism>
<evidence type="ECO:0000313" key="20">
    <source>
        <dbReference type="EMBL" id="AND97087.1"/>
    </source>
</evidence>
<evidence type="ECO:0000256" key="2">
    <source>
        <dbReference type="ARBA" id="ARBA00004225"/>
    </source>
</evidence>
<evidence type="ECO:0000256" key="3">
    <source>
        <dbReference type="ARBA" id="ARBA00009025"/>
    </source>
</evidence>
<dbReference type="GO" id="GO:0042773">
    <property type="term" value="P:ATP synthesis coupled electron transport"/>
    <property type="evidence" value="ECO:0007669"/>
    <property type="project" value="InterPro"/>
</dbReference>
<keyword evidence="15 17" id="KW-0472">Membrane</keyword>
<keyword evidence="13 17" id="KW-0830">Ubiquinone</keyword>
<evidence type="ECO:0000256" key="13">
    <source>
        <dbReference type="ARBA" id="ARBA00023075"/>
    </source>
</evidence>
<reference evidence="20" key="1">
    <citation type="submission" date="2016-03" db="EMBL/GenBank/DDBJ databases">
        <title>Comparative mitogenomic analyses of three North American stygobiont amphipods (Crustacea: Amphipoda: Crangonyctidae).</title>
        <authorList>
            <person name="Aunins A.W."/>
            <person name="King T.L."/>
            <person name="Nelms D."/>
            <person name="Hobson C."/>
        </authorList>
    </citation>
    <scope>NUCLEOTIDE SEQUENCE</scope>
</reference>
<dbReference type="Pfam" id="PF01059">
    <property type="entry name" value="Oxidored_q5_N"/>
    <property type="match status" value="1"/>
</dbReference>
<evidence type="ECO:0000256" key="1">
    <source>
        <dbReference type="ARBA" id="ARBA00003257"/>
    </source>
</evidence>
<dbReference type="InterPro" id="IPR001750">
    <property type="entry name" value="ND/Mrp_TM"/>
</dbReference>
<evidence type="ECO:0000256" key="15">
    <source>
        <dbReference type="ARBA" id="ARBA00023136"/>
    </source>
</evidence>
<keyword evidence="11 17" id="KW-1133">Transmembrane helix</keyword>
<keyword evidence="12 17" id="KW-0520">NAD</keyword>
<comment type="function">
    <text evidence="1">Core subunit of the mitochondrial membrane respiratory chain NADH dehydrogenase (Complex I) that is believed to belong to the minimal assembly required for catalysis. Complex I functions in the transfer of electrons from NADH to the respiratory chain. The immediate electron acceptor for the enzyme is believed to be ubiquinone.</text>
</comment>
<dbReference type="PANTHER" id="PTHR43507:SF20">
    <property type="entry name" value="NADH-UBIQUINONE OXIDOREDUCTASE CHAIN 4"/>
    <property type="match status" value="1"/>
</dbReference>
<dbReference type="GO" id="GO:0048039">
    <property type="term" value="F:ubiquinone binding"/>
    <property type="evidence" value="ECO:0007669"/>
    <property type="project" value="TreeGrafter"/>
</dbReference>
<keyword evidence="9" id="KW-1278">Translocase</keyword>
<keyword evidence="10 17" id="KW-0249">Electron transport</keyword>
<dbReference type="AlphaFoldDB" id="A0A172QHC4"/>
<geneLocation type="mitochondrion" evidence="20"/>
<feature type="transmembrane region" description="Helical" evidence="17">
    <location>
        <begin position="332"/>
        <end position="353"/>
    </location>
</feature>
<feature type="transmembrane region" description="Helical" evidence="17">
    <location>
        <begin position="56"/>
        <end position="78"/>
    </location>
</feature>
<feature type="transmembrane region" description="Helical" evidence="17">
    <location>
        <begin position="109"/>
        <end position="129"/>
    </location>
</feature>
<comment type="catalytic activity">
    <reaction evidence="16 17">
        <text>a ubiquinone + NADH + 5 H(+)(in) = a ubiquinol + NAD(+) + 4 H(+)(out)</text>
        <dbReference type="Rhea" id="RHEA:29091"/>
        <dbReference type="Rhea" id="RHEA-COMP:9565"/>
        <dbReference type="Rhea" id="RHEA-COMP:9566"/>
        <dbReference type="ChEBI" id="CHEBI:15378"/>
        <dbReference type="ChEBI" id="CHEBI:16389"/>
        <dbReference type="ChEBI" id="CHEBI:17976"/>
        <dbReference type="ChEBI" id="CHEBI:57540"/>
        <dbReference type="ChEBI" id="CHEBI:57945"/>
        <dbReference type="EC" id="7.1.1.2"/>
    </reaction>
</comment>
<dbReference type="GO" id="GO:0003954">
    <property type="term" value="F:NADH dehydrogenase activity"/>
    <property type="evidence" value="ECO:0007669"/>
    <property type="project" value="TreeGrafter"/>
</dbReference>
<feature type="domain" description="NADH:quinone oxidoreductase/Mrp antiporter transmembrane" evidence="18">
    <location>
        <begin position="105"/>
        <end position="386"/>
    </location>
</feature>
<dbReference type="EMBL" id="KU869711">
    <property type="protein sequence ID" value="AND97087.1"/>
    <property type="molecule type" value="Genomic_DNA"/>
</dbReference>
<accession>A0A172QHC4</accession>
<evidence type="ECO:0000256" key="12">
    <source>
        <dbReference type="ARBA" id="ARBA00023027"/>
    </source>
</evidence>
<proteinExistence type="inferred from homology"/>
<evidence type="ECO:0000256" key="9">
    <source>
        <dbReference type="ARBA" id="ARBA00022967"/>
    </source>
</evidence>
<evidence type="ECO:0000256" key="4">
    <source>
        <dbReference type="ARBA" id="ARBA00012944"/>
    </source>
</evidence>
<evidence type="ECO:0000256" key="5">
    <source>
        <dbReference type="ARBA" id="ARBA00021006"/>
    </source>
</evidence>
<dbReference type="PANTHER" id="PTHR43507">
    <property type="entry name" value="NADH-UBIQUINONE OXIDOREDUCTASE CHAIN 4"/>
    <property type="match status" value="1"/>
</dbReference>
<feature type="transmembrane region" description="Helical" evidence="17">
    <location>
        <begin position="141"/>
        <end position="161"/>
    </location>
</feature>
<dbReference type="InterPro" id="IPR003918">
    <property type="entry name" value="NADH_UbQ_OxRdtase"/>
</dbReference>
<protein>
    <recommendedName>
        <fullName evidence="5 17">NADH-ubiquinone oxidoreductase chain 4</fullName>
        <ecNumber evidence="4 17">7.1.1.2</ecNumber>
    </recommendedName>
</protein>
<dbReference type="PRINTS" id="PR01437">
    <property type="entry name" value="NUOXDRDTASE4"/>
</dbReference>
<evidence type="ECO:0000256" key="6">
    <source>
        <dbReference type="ARBA" id="ARBA00022448"/>
    </source>
</evidence>
<dbReference type="EC" id="7.1.1.2" evidence="4 17"/>
<evidence type="ECO:0000256" key="14">
    <source>
        <dbReference type="ARBA" id="ARBA00023128"/>
    </source>
</evidence>
<keyword evidence="7 17" id="KW-0679">Respiratory chain</keyword>
<comment type="function">
    <text evidence="17">Core subunit of the mitochondrial membrane respiratory chain NADH dehydrogenase (Complex I) which catalyzes electron transfer from NADH through the respiratory chain, using ubiquinone as an electron acceptor. Essential for the catalytic activity and assembly of complex I.</text>
</comment>
<feature type="transmembrane region" description="Helical" evidence="17">
    <location>
        <begin position="295"/>
        <end position="320"/>
    </location>
</feature>
<feature type="domain" description="NADH:ubiquinone oxidoreductase chain 4 N-terminal" evidence="19">
    <location>
        <begin position="2"/>
        <end position="99"/>
    </location>
</feature>
<evidence type="ECO:0000256" key="7">
    <source>
        <dbReference type="ARBA" id="ARBA00022660"/>
    </source>
</evidence>
<feature type="transmembrane region" description="Helical" evidence="17">
    <location>
        <begin position="210"/>
        <end position="229"/>
    </location>
</feature>
<feature type="transmembrane region" description="Helical" evidence="17">
    <location>
        <begin position="235"/>
        <end position="257"/>
    </location>
</feature>
<gene>
    <name evidence="20" type="primary">nad4</name>
</gene>
<keyword evidence="6 17" id="KW-0813">Transport</keyword>
<evidence type="ECO:0000256" key="10">
    <source>
        <dbReference type="ARBA" id="ARBA00022982"/>
    </source>
</evidence>
<feature type="transmembrane region" description="Helical" evidence="17">
    <location>
        <begin position="269"/>
        <end position="289"/>
    </location>
</feature>
<evidence type="ECO:0000256" key="11">
    <source>
        <dbReference type="ARBA" id="ARBA00022989"/>
    </source>
</evidence>